<dbReference type="Gene3D" id="3.40.50.300">
    <property type="entry name" value="P-loop containing nucleotide triphosphate hydrolases"/>
    <property type="match status" value="1"/>
</dbReference>
<dbReference type="SUPFAM" id="SSF53795">
    <property type="entry name" value="PEP carboxykinase-like"/>
    <property type="match status" value="1"/>
</dbReference>
<accession>A0A3R9YGN8</accession>
<keyword evidence="1" id="KW-0808">Transferase</keyword>
<gene>
    <name evidence="1" type="ORF">EJC49_07100</name>
</gene>
<dbReference type="InterPro" id="IPR027417">
    <property type="entry name" value="P-loop_NTPase"/>
</dbReference>
<comment type="caution">
    <text evidence="1">The sequence shown here is derived from an EMBL/GenBank/DDBJ whole genome shotgun (WGS) entry which is preliminary data.</text>
</comment>
<organism evidence="1 2">
    <name type="scientific">Aquibium carbonis</name>
    <dbReference type="NCBI Taxonomy" id="2495581"/>
    <lineage>
        <taxon>Bacteria</taxon>
        <taxon>Pseudomonadati</taxon>
        <taxon>Pseudomonadota</taxon>
        <taxon>Alphaproteobacteria</taxon>
        <taxon>Hyphomicrobiales</taxon>
        <taxon>Phyllobacteriaceae</taxon>
        <taxon>Aquibium</taxon>
    </lineage>
</organism>
<protein>
    <submittedName>
        <fullName evidence="1">Serine kinase</fullName>
    </submittedName>
</protein>
<evidence type="ECO:0000313" key="2">
    <source>
        <dbReference type="Proteomes" id="UP000278398"/>
    </source>
</evidence>
<evidence type="ECO:0000313" key="1">
    <source>
        <dbReference type="EMBL" id="RST87203.1"/>
    </source>
</evidence>
<dbReference type="OrthoDB" id="7812881at2"/>
<dbReference type="RefSeq" id="WP_126698764.1">
    <property type="nucleotide sequence ID" value="NZ_RWKW01000025.1"/>
</dbReference>
<dbReference type="GO" id="GO:0016301">
    <property type="term" value="F:kinase activity"/>
    <property type="evidence" value="ECO:0007669"/>
    <property type="project" value="UniProtKB-KW"/>
</dbReference>
<dbReference type="EMBL" id="RWKW01000025">
    <property type="protein sequence ID" value="RST87203.1"/>
    <property type="molecule type" value="Genomic_DNA"/>
</dbReference>
<reference evidence="1 2" key="1">
    <citation type="submission" date="2018-12" db="EMBL/GenBank/DDBJ databases">
        <title>Mesorhizobium carbonis sp. nov., isolated from coal mine water.</title>
        <authorList>
            <person name="Xin W."/>
            <person name="Xu Z."/>
            <person name="Xiang F."/>
            <person name="Zhang J."/>
            <person name="Xi L."/>
            <person name="Liu J."/>
        </authorList>
    </citation>
    <scope>NUCLEOTIDE SEQUENCE [LARGE SCALE GENOMIC DNA]</scope>
    <source>
        <strain evidence="1 2">B2.3</strain>
    </source>
</reference>
<dbReference type="Proteomes" id="UP000278398">
    <property type="component" value="Unassembled WGS sequence"/>
</dbReference>
<sequence>MWRTEAITTATIAGYGRHLLDVASATPEHLLATIDVALPHLDLRVRVPEGTLADAVRTAFVPWGDKASKPSRRAEITVLDPTVGDTPDPLGWGSAPYVPHEISRSLSQVGLQGSLFHDLRFWQFHDLATGQGVQLMAGPDSFPPWEPGAPLRAFLHWEYAAQGRRMTHAGTLGREGRGVLLAGAGGSGKSGTVLAGLLHGLSSVGDDYVLVDLSENRVCAFPIFTTLKQDERGARRLHLDRLLGSRELNWQGKVQFRTSDIEADIARDGLSIGAILLPKVGADATSVHVASRSEAMLGLAPSAVYQMPGERESGFRFFSRLVSMLPAYRLELGPDPEEIAAVLWQFMDELAS</sequence>
<keyword evidence="1" id="KW-0418">Kinase</keyword>
<name>A0A3R9YGN8_9HYPH</name>
<keyword evidence="2" id="KW-1185">Reference proteome</keyword>
<proteinExistence type="predicted"/>
<dbReference type="AlphaFoldDB" id="A0A3R9YGN8"/>